<dbReference type="VEuPathDB" id="PiroplasmaDB:TpMuguga_01g00631"/>
<dbReference type="KEGG" id="tpv:TP01_0631"/>
<dbReference type="Proteomes" id="UP000001949">
    <property type="component" value="Unassembled WGS sequence"/>
</dbReference>
<evidence type="ECO:0000313" key="4">
    <source>
        <dbReference type="Proteomes" id="UP000001949"/>
    </source>
</evidence>
<protein>
    <recommendedName>
        <fullName evidence="5">Cleavage and polyadenylation specificity factor subunit 2</fullName>
    </recommendedName>
</protein>
<dbReference type="SUPFAM" id="SSF56281">
    <property type="entry name" value="Metallo-hydrolase/oxidoreductase"/>
    <property type="match status" value="1"/>
</dbReference>
<dbReference type="EMBL" id="AAGK01000001">
    <property type="protein sequence ID" value="EAN33869.1"/>
    <property type="molecule type" value="Genomic_DNA"/>
</dbReference>
<evidence type="ECO:0008006" key="5">
    <source>
        <dbReference type="Google" id="ProtNLM"/>
    </source>
</evidence>
<reference evidence="3 4" key="1">
    <citation type="journal article" date="2005" name="Science">
        <title>Genome sequence of Theileria parva, a bovine pathogen that transforms lymphocytes.</title>
        <authorList>
            <person name="Gardner M.J."/>
            <person name="Bishop R."/>
            <person name="Shah T."/>
            <person name="de Villiers E.P."/>
            <person name="Carlton J.M."/>
            <person name="Hall N."/>
            <person name="Ren Q."/>
            <person name="Paulsen I.T."/>
            <person name="Pain A."/>
            <person name="Berriman M."/>
            <person name="Wilson R.J.M."/>
            <person name="Sato S."/>
            <person name="Ralph S.A."/>
            <person name="Mann D.J."/>
            <person name="Xiong Z."/>
            <person name="Shallom S.J."/>
            <person name="Weidman J."/>
            <person name="Jiang L."/>
            <person name="Lynn J."/>
            <person name="Weaver B."/>
            <person name="Shoaibi A."/>
            <person name="Domingo A.R."/>
            <person name="Wasawo D."/>
            <person name="Crabtree J."/>
            <person name="Wortman J.R."/>
            <person name="Haas B."/>
            <person name="Angiuoli S.V."/>
            <person name="Creasy T.H."/>
            <person name="Lu C."/>
            <person name="Suh B."/>
            <person name="Silva J.C."/>
            <person name="Utterback T.R."/>
            <person name="Feldblyum T.V."/>
            <person name="Pertea M."/>
            <person name="Allen J."/>
            <person name="Nierman W.C."/>
            <person name="Taracha E.L.N."/>
            <person name="Salzberg S.L."/>
            <person name="White O.R."/>
            <person name="Fitzhugh H.A."/>
            <person name="Morzaria S."/>
            <person name="Venter J.C."/>
            <person name="Fraser C.M."/>
            <person name="Nene V."/>
        </authorList>
    </citation>
    <scope>NUCLEOTIDE SEQUENCE [LARGE SCALE GENOMIC DNA]</scope>
    <source>
        <strain evidence="3 4">Muguga</strain>
    </source>
</reference>
<organism evidence="3 4">
    <name type="scientific">Theileria parva</name>
    <name type="common">East coast fever infection agent</name>
    <dbReference type="NCBI Taxonomy" id="5875"/>
    <lineage>
        <taxon>Eukaryota</taxon>
        <taxon>Sar</taxon>
        <taxon>Alveolata</taxon>
        <taxon>Apicomplexa</taxon>
        <taxon>Aconoidasida</taxon>
        <taxon>Piroplasmida</taxon>
        <taxon>Theileriidae</taxon>
        <taxon>Theileria</taxon>
    </lineage>
</organism>
<proteinExistence type="predicted"/>
<dbReference type="GO" id="GO:0034472">
    <property type="term" value="P:snRNA 3'-end processing"/>
    <property type="evidence" value="ECO:0007669"/>
    <property type="project" value="TreeGrafter"/>
</dbReference>
<dbReference type="PANTHER" id="PTHR46094">
    <property type="entry name" value="INTEGRATOR COMPLEX SUBUNIT 9"/>
    <property type="match status" value="1"/>
</dbReference>
<keyword evidence="2" id="KW-0539">Nucleus</keyword>
<dbReference type="InParanoid" id="Q4N839"/>
<dbReference type="eggNOG" id="KOG1138">
    <property type="taxonomic scope" value="Eukaryota"/>
</dbReference>
<dbReference type="PANTHER" id="PTHR46094:SF1">
    <property type="entry name" value="INTEGRATOR COMPLEX SUBUNIT 9"/>
    <property type="match status" value="1"/>
</dbReference>
<evidence type="ECO:0000256" key="1">
    <source>
        <dbReference type="ARBA" id="ARBA00004123"/>
    </source>
</evidence>
<comment type="subcellular location">
    <subcellularLocation>
        <location evidence="1">Nucleus</location>
    </subcellularLocation>
</comment>
<evidence type="ECO:0000313" key="3">
    <source>
        <dbReference type="EMBL" id="EAN33869.1"/>
    </source>
</evidence>
<dbReference type="OMA" id="SCEWVNE"/>
<name>Q4N839_THEPA</name>
<dbReference type="InterPro" id="IPR036866">
    <property type="entry name" value="RibonucZ/Hydroxyglut_hydro"/>
</dbReference>
<comment type="caution">
    <text evidence="3">The sequence shown here is derived from an EMBL/GenBank/DDBJ whole genome shotgun (WGS) entry which is preliminary data.</text>
</comment>
<dbReference type="GO" id="GO:0032039">
    <property type="term" value="C:integrator complex"/>
    <property type="evidence" value="ECO:0007669"/>
    <property type="project" value="InterPro"/>
</dbReference>
<dbReference type="AlphaFoldDB" id="Q4N839"/>
<accession>Q4N839</accession>
<dbReference type="STRING" id="5875.Q4N839"/>
<dbReference type="GeneID" id="3503404"/>
<keyword evidence="4" id="KW-1185">Reference proteome</keyword>
<sequence length="601" mass="68598">MKDKIKRKNILHIKEFGKKCDFVMDLRYLCNCNDCNSVLVTFGRVIILCDIPTKLLSSYNSELIYSKFSCNAINIILITNVKSFLGLNLLNKYFNLSSTHVITTSPIFSLSTVLTTTNGTNGVNTHTLSSHRINKVINNVREKNYKYEYKLHIISFNQFLTLITSINIDNNIDDTSILDVGTSTAVEMEIVGYSNGYNFGGCNYMLRHGNVSEKLFIVSNSSLKNDIYKSFNSNIFQHTNPNDFILFLSTPNQCNTNNSVDVTGVENTVEELVNKIMTGNIILIMDILDECLIEILLELCNRITTVLQQYRYVYCVGTGVEELFDFYNKSCEWVNESRAENTMDPNDPNPPFPELTNLTQNNILLIANHMKDIVNIYKSPSITFLFHPYNSDKGINTDNSVNISNSVNKVYVINNTNDKTIISGKNSGNIEYIRVMRKNDMKEIIKEFESRKGKIILNENLLNLDGNTLTFEENFVNFGLTKLKIPIKSDIKFKPINSKMDVGMCKMTDGMLMGCDQSLEIPFGTVKVEKVLKELKRAYNDINVPDVQMNKELLIRGKSFELKIDEVRNEILINTTNTKDFNTLNKLVLNLFTHYSYLVRV</sequence>
<dbReference type="InterPro" id="IPR027074">
    <property type="entry name" value="Integrator_9su"/>
</dbReference>
<gene>
    <name evidence="3" type="ordered locus">TP01_0631</name>
</gene>
<evidence type="ECO:0000256" key="2">
    <source>
        <dbReference type="ARBA" id="ARBA00023242"/>
    </source>
</evidence>